<evidence type="ECO:0000256" key="1">
    <source>
        <dbReference type="SAM" id="MobiDB-lite"/>
    </source>
</evidence>
<reference evidence="2" key="1">
    <citation type="submission" date="2023-01" db="EMBL/GenBank/DDBJ databases">
        <title>Exophiala dermititidis isolated from Cystic Fibrosis Patient.</title>
        <authorList>
            <person name="Kurbessoian T."/>
            <person name="Crocker A."/>
            <person name="Murante D."/>
            <person name="Hogan D.A."/>
            <person name="Stajich J.E."/>
        </authorList>
    </citation>
    <scope>NUCLEOTIDE SEQUENCE</scope>
    <source>
        <strain evidence="2">Ex8</strain>
    </source>
</reference>
<sequence>MVCIYIIRVSAAYTPFVLFFTWILCPVCADESCRLLSECRFSLPSLTQSMKPMLMQPMTANFDEHDSADEETTDYVTREAEEAEKEGHDTGKPGSFLNRLILHGNKKTEEQLAREMAAANPEAGAADKVVVQR</sequence>
<dbReference type="AlphaFoldDB" id="A0AAN6ISF2"/>
<comment type="caution">
    <text evidence="2">The sequence shown here is derived from an EMBL/GenBank/DDBJ whole genome shotgun (WGS) entry which is preliminary data.</text>
</comment>
<evidence type="ECO:0000313" key="2">
    <source>
        <dbReference type="EMBL" id="KAJ8988708.1"/>
    </source>
</evidence>
<feature type="region of interest" description="Disordered" evidence="1">
    <location>
        <begin position="111"/>
        <end position="133"/>
    </location>
</feature>
<dbReference type="Proteomes" id="UP001161757">
    <property type="component" value="Unassembled WGS sequence"/>
</dbReference>
<dbReference type="EMBL" id="JAJGCB010000017">
    <property type="protein sequence ID" value="KAJ8988708.1"/>
    <property type="molecule type" value="Genomic_DNA"/>
</dbReference>
<proteinExistence type="predicted"/>
<feature type="compositionally biased region" description="Low complexity" evidence="1">
    <location>
        <begin position="114"/>
        <end position="126"/>
    </location>
</feature>
<organism evidence="2 3">
    <name type="scientific">Exophiala dermatitidis</name>
    <name type="common">Black yeast-like fungus</name>
    <name type="synonym">Wangiella dermatitidis</name>
    <dbReference type="NCBI Taxonomy" id="5970"/>
    <lineage>
        <taxon>Eukaryota</taxon>
        <taxon>Fungi</taxon>
        <taxon>Dikarya</taxon>
        <taxon>Ascomycota</taxon>
        <taxon>Pezizomycotina</taxon>
        <taxon>Eurotiomycetes</taxon>
        <taxon>Chaetothyriomycetidae</taxon>
        <taxon>Chaetothyriales</taxon>
        <taxon>Herpotrichiellaceae</taxon>
        <taxon>Exophiala</taxon>
    </lineage>
</organism>
<gene>
    <name evidence="2" type="ORF">HRR80_007336</name>
</gene>
<protein>
    <submittedName>
        <fullName evidence="2">Uncharacterized protein</fullName>
    </submittedName>
</protein>
<name>A0AAN6ISF2_EXODE</name>
<accession>A0AAN6ISF2</accession>
<evidence type="ECO:0000313" key="3">
    <source>
        <dbReference type="Proteomes" id="UP001161757"/>
    </source>
</evidence>